<evidence type="ECO:0000256" key="3">
    <source>
        <dbReference type="ARBA" id="ARBA00004997"/>
    </source>
</evidence>
<dbReference type="InterPro" id="IPR001697">
    <property type="entry name" value="Pyr_Knase"/>
</dbReference>
<comment type="cofactor">
    <cofactor evidence="2">
        <name>K(+)</name>
        <dbReference type="ChEBI" id="CHEBI:29103"/>
    </cofactor>
</comment>
<dbReference type="PRINTS" id="PR01050">
    <property type="entry name" value="PYRUVTKNASE"/>
</dbReference>
<evidence type="ECO:0000313" key="23">
    <source>
        <dbReference type="Proteomes" id="UP000236394"/>
    </source>
</evidence>
<dbReference type="GO" id="GO:0004743">
    <property type="term" value="F:pyruvate kinase activity"/>
    <property type="evidence" value="ECO:0007669"/>
    <property type="project" value="UniProtKB-UniRule"/>
</dbReference>
<evidence type="ECO:0000256" key="8">
    <source>
        <dbReference type="ARBA" id="ARBA00022679"/>
    </source>
</evidence>
<evidence type="ECO:0000256" key="17">
    <source>
        <dbReference type="NCBIfam" id="TIGR01064"/>
    </source>
</evidence>
<keyword evidence="16 22" id="KW-0670">Pyruvate</keyword>
<dbReference type="InterPro" id="IPR015795">
    <property type="entry name" value="Pyrv_Knase_C"/>
</dbReference>
<dbReference type="Gene3D" id="3.40.1380.20">
    <property type="entry name" value="Pyruvate kinase, C-terminal domain"/>
    <property type="match status" value="1"/>
</dbReference>
<dbReference type="UniPathway" id="UPA00109">
    <property type="reaction ID" value="UER00188"/>
</dbReference>
<accession>A0A2J8B465</accession>
<evidence type="ECO:0000256" key="7">
    <source>
        <dbReference type="ARBA" id="ARBA00018587"/>
    </source>
</evidence>
<dbReference type="Gene3D" id="2.40.33.10">
    <property type="entry name" value="PK beta-barrel domain-like"/>
    <property type="match status" value="1"/>
</dbReference>
<feature type="domain" description="PEP-utilising enzyme mobile" evidence="20">
    <location>
        <begin position="507"/>
        <end position="576"/>
    </location>
</feature>
<dbReference type="SUPFAM" id="SSF52009">
    <property type="entry name" value="Phosphohistidine domain"/>
    <property type="match status" value="1"/>
</dbReference>
<dbReference type="PROSITE" id="PS00110">
    <property type="entry name" value="PYRUVATE_KINASE"/>
    <property type="match status" value="1"/>
</dbReference>
<dbReference type="InterPro" id="IPR018209">
    <property type="entry name" value="Pyrv_Knase_AS"/>
</dbReference>
<dbReference type="SUPFAM" id="SSF51621">
    <property type="entry name" value="Phosphoenolpyruvate/pyruvate domain"/>
    <property type="match status" value="1"/>
</dbReference>
<evidence type="ECO:0000313" key="22">
    <source>
        <dbReference type="EMBL" id="PNH19567.1"/>
    </source>
</evidence>
<dbReference type="PANTHER" id="PTHR11817">
    <property type="entry name" value="PYRUVATE KINASE"/>
    <property type="match status" value="1"/>
</dbReference>
<dbReference type="FunFam" id="3.20.20.60:FF:000025">
    <property type="entry name" value="Pyruvate kinase"/>
    <property type="match status" value="1"/>
</dbReference>
<dbReference type="Pfam" id="PF02887">
    <property type="entry name" value="PK_C"/>
    <property type="match status" value="1"/>
</dbReference>
<comment type="similarity">
    <text evidence="5 18">Belongs to the pyruvate kinase family.</text>
</comment>
<name>A0A2J8B465_9FIRM</name>
<evidence type="ECO:0000256" key="2">
    <source>
        <dbReference type="ARBA" id="ARBA00001958"/>
    </source>
</evidence>
<protein>
    <recommendedName>
        <fullName evidence="7 17">Pyruvate kinase</fullName>
        <ecNumber evidence="6 17">2.7.1.40</ecNumber>
    </recommendedName>
</protein>
<feature type="domain" description="Pyruvate kinase barrel" evidence="19">
    <location>
        <begin position="1"/>
        <end position="323"/>
    </location>
</feature>
<comment type="catalytic activity">
    <reaction evidence="18">
        <text>pyruvate + ATP = phosphoenolpyruvate + ADP + H(+)</text>
        <dbReference type="Rhea" id="RHEA:18157"/>
        <dbReference type="ChEBI" id="CHEBI:15361"/>
        <dbReference type="ChEBI" id="CHEBI:15378"/>
        <dbReference type="ChEBI" id="CHEBI:30616"/>
        <dbReference type="ChEBI" id="CHEBI:58702"/>
        <dbReference type="ChEBI" id="CHEBI:456216"/>
        <dbReference type="EC" id="2.7.1.40"/>
    </reaction>
</comment>
<feature type="domain" description="Pyruvate kinase C-terminal" evidence="21">
    <location>
        <begin position="357"/>
        <end position="469"/>
    </location>
</feature>
<evidence type="ECO:0000259" key="20">
    <source>
        <dbReference type="Pfam" id="PF00391"/>
    </source>
</evidence>
<dbReference type="GO" id="GO:0016301">
    <property type="term" value="F:kinase activity"/>
    <property type="evidence" value="ECO:0007669"/>
    <property type="project" value="UniProtKB-KW"/>
</dbReference>
<gene>
    <name evidence="22" type="ORF">B7R76_01390</name>
</gene>
<comment type="similarity">
    <text evidence="4">In the C-terminal section; belongs to the PEP-utilizing enzyme family.</text>
</comment>
<evidence type="ECO:0000256" key="10">
    <source>
        <dbReference type="ARBA" id="ARBA00022741"/>
    </source>
</evidence>
<keyword evidence="10" id="KW-0547">Nucleotide-binding</keyword>
<sequence>MRKTKIICTLGPATDDENVLRELVRSGMNLARFNFSHGTHEEHFKRLQLLRRIVAEEGATVATLLDTKGPEIRTGQFPEGKVELKMGEKIVIRHDDVPGNAHEFSVSYKDMHKDVKVGSPILIDDGSVELLVDSISPEGDISCTIQNGGFVSDYKSINLPDSFVNLPALTERDVSDLKFAVDNDMDFIAASFVRRPSDVAEIRQTLERFGNRDIRIIAKIENREGVDKFEEILHVSDAIMVARGDLGVEIPAYEVPRVQKNMIRLCYRFGIPAITATQMLDSMIRNPRPTRAEVSDVANAIMDGTSAIMLSGETASGKYPVEALQMMSRIAEETERNYDYWDFFRHAGEKVRPTVGNAISHSCCTTAMDLQAKAIVAMSISGRTARLISRFRPGCPIIATAASEKVSRQLQLSWGVIPYHVKPVNTTDAIFQKGVDIAVNSGLVKTGDVVVITCGTPVGMSGTTNTLKVQNIGNVLCQGKGIGKGIISKEVLNTSEKDFSMSNIPRDKYIVVAKNTNNDLMPLLRQAAGIVVENPDPNGHAITVAEALNIPVIYDCSNATSILRSGLIVSMNVKSGLIG</sequence>
<keyword evidence="15 18" id="KW-0324">Glycolysis</keyword>
<dbReference type="InterPro" id="IPR015806">
    <property type="entry name" value="Pyrv_Knase_insert_dom_sf"/>
</dbReference>
<dbReference type="OMA" id="RVHHIGE"/>
<evidence type="ECO:0000256" key="4">
    <source>
        <dbReference type="ARBA" id="ARBA00006237"/>
    </source>
</evidence>
<dbReference type="InterPro" id="IPR036637">
    <property type="entry name" value="Phosphohistidine_dom_sf"/>
</dbReference>
<keyword evidence="8 18" id="KW-0808">Transferase</keyword>
<evidence type="ECO:0000256" key="9">
    <source>
        <dbReference type="ARBA" id="ARBA00022723"/>
    </source>
</evidence>
<dbReference type="GO" id="GO:0005524">
    <property type="term" value="F:ATP binding"/>
    <property type="evidence" value="ECO:0007669"/>
    <property type="project" value="UniProtKB-KW"/>
</dbReference>
<comment type="cofactor">
    <cofactor evidence="1">
        <name>Mg(2+)</name>
        <dbReference type="ChEBI" id="CHEBI:18420"/>
    </cofactor>
</comment>
<evidence type="ECO:0000256" key="14">
    <source>
        <dbReference type="ARBA" id="ARBA00022958"/>
    </source>
</evidence>
<dbReference type="InterPro" id="IPR040442">
    <property type="entry name" value="Pyrv_kinase-like_dom_sf"/>
</dbReference>
<dbReference type="SUPFAM" id="SSF50800">
    <property type="entry name" value="PK beta-barrel domain-like"/>
    <property type="match status" value="1"/>
</dbReference>
<dbReference type="InterPro" id="IPR036918">
    <property type="entry name" value="Pyrv_Knase_C_sf"/>
</dbReference>
<dbReference type="SUPFAM" id="SSF52935">
    <property type="entry name" value="PK C-terminal domain-like"/>
    <property type="match status" value="1"/>
</dbReference>
<evidence type="ECO:0000256" key="5">
    <source>
        <dbReference type="ARBA" id="ARBA00008663"/>
    </source>
</evidence>
<keyword evidence="9" id="KW-0479">Metal-binding</keyword>
<keyword evidence="13 18" id="KW-0460">Magnesium</keyword>
<dbReference type="Proteomes" id="UP000236394">
    <property type="component" value="Unassembled WGS sequence"/>
</dbReference>
<keyword evidence="11 18" id="KW-0418">Kinase</keyword>
<comment type="caution">
    <text evidence="22">The sequence shown here is derived from an EMBL/GenBank/DDBJ whole genome shotgun (WGS) entry which is preliminary data.</text>
</comment>
<proteinExistence type="inferred from homology"/>
<evidence type="ECO:0000256" key="12">
    <source>
        <dbReference type="ARBA" id="ARBA00022840"/>
    </source>
</evidence>
<dbReference type="NCBIfam" id="NF004978">
    <property type="entry name" value="PRK06354.1"/>
    <property type="match status" value="1"/>
</dbReference>
<dbReference type="EC" id="2.7.1.40" evidence="6 17"/>
<dbReference type="RefSeq" id="WP_012993540.1">
    <property type="nucleotide sequence ID" value="NZ_NBZD01000001.1"/>
</dbReference>
<dbReference type="GO" id="GO:0000287">
    <property type="term" value="F:magnesium ion binding"/>
    <property type="evidence" value="ECO:0007669"/>
    <property type="project" value="UniProtKB-UniRule"/>
</dbReference>
<evidence type="ECO:0000259" key="21">
    <source>
        <dbReference type="Pfam" id="PF02887"/>
    </source>
</evidence>
<dbReference type="Pfam" id="PF00224">
    <property type="entry name" value="PK"/>
    <property type="match status" value="1"/>
</dbReference>
<evidence type="ECO:0000259" key="19">
    <source>
        <dbReference type="Pfam" id="PF00224"/>
    </source>
</evidence>
<dbReference type="Gene3D" id="3.20.20.60">
    <property type="entry name" value="Phosphoenolpyruvate-binding domains"/>
    <property type="match status" value="1"/>
</dbReference>
<dbReference type="InterPro" id="IPR008279">
    <property type="entry name" value="PEP-util_enz_mobile_dom"/>
</dbReference>
<evidence type="ECO:0000256" key="1">
    <source>
        <dbReference type="ARBA" id="ARBA00001946"/>
    </source>
</evidence>
<keyword evidence="12" id="KW-0067">ATP-binding</keyword>
<dbReference type="InterPro" id="IPR015813">
    <property type="entry name" value="Pyrv/PenolPyrv_kinase-like_dom"/>
</dbReference>
<dbReference type="Gene3D" id="3.50.30.10">
    <property type="entry name" value="Phosphohistidine domain"/>
    <property type="match status" value="1"/>
</dbReference>
<evidence type="ECO:0000256" key="18">
    <source>
        <dbReference type="RuleBase" id="RU000504"/>
    </source>
</evidence>
<dbReference type="NCBIfam" id="TIGR01064">
    <property type="entry name" value="pyruv_kin"/>
    <property type="match status" value="1"/>
</dbReference>
<dbReference type="FunFam" id="2.40.33.10:FF:000001">
    <property type="entry name" value="Pyruvate kinase"/>
    <property type="match status" value="1"/>
</dbReference>
<dbReference type="InterPro" id="IPR011037">
    <property type="entry name" value="Pyrv_Knase-like_insert_dom_sf"/>
</dbReference>
<dbReference type="EMBL" id="NBZD01000001">
    <property type="protein sequence ID" value="PNH19567.1"/>
    <property type="molecule type" value="Genomic_DNA"/>
</dbReference>
<dbReference type="AlphaFoldDB" id="A0A2J8B465"/>
<dbReference type="Pfam" id="PF00391">
    <property type="entry name" value="PEP-utilizers"/>
    <property type="match status" value="1"/>
</dbReference>
<dbReference type="NCBIfam" id="NF004491">
    <property type="entry name" value="PRK05826.1"/>
    <property type="match status" value="1"/>
</dbReference>
<evidence type="ECO:0000256" key="13">
    <source>
        <dbReference type="ARBA" id="ARBA00022842"/>
    </source>
</evidence>
<comment type="pathway">
    <text evidence="3 18">Carbohydrate degradation; glycolysis; pyruvate from D-glyceraldehyde 3-phosphate: step 5/5.</text>
</comment>
<evidence type="ECO:0000256" key="6">
    <source>
        <dbReference type="ARBA" id="ARBA00012142"/>
    </source>
</evidence>
<evidence type="ECO:0000256" key="16">
    <source>
        <dbReference type="ARBA" id="ARBA00023317"/>
    </source>
</evidence>
<dbReference type="InterPro" id="IPR015793">
    <property type="entry name" value="Pyrv_Knase_brl"/>
</dbReference>
<reference evidence="23" key="1">
    <citation type="submission" date="2017-04" db="EMBL/GenBank/DDBJ databases">
        <authorList>
            <person name="Bumgarner R.E."/>
            <person name="Fredricks D.N."/>
            <person name="Srinivasan S."/>
        </authorList>
    </citation>
    <scope>NUCLEOTIDE SEQUENCE [LARGE SCALE GENOMIC DNA]</scope>
    <source>
        <strain evidence="23">KA00405</strain>
    </source>
</reference>
<evidence type="ECO:0000256" key="11">
    <source>
        <dbReference type="ARBA" id="ARBA00022777"/>
    </source>
</evidence>
<evidence type="ECO:0000256" key="15">
    <source>
        <dbReference type="ARBA" id="ARBA00023152"/>
    </source>
</evidence>
<organism evidence="22 23">
    <name type="scientific">Mageeibacillus indolicus</name>
    <dbReference type="NCBI Taxonomy" id="884684"/>
    <lineage>
        <taxon>Bacteria</taxon>
        <taxon>Bacillati</taxon>
        <taxon>Bacillota</taxon>
        <taxon>Clostridia</taxon>
        <taxon>Eubacteriales</taxon>
        <taxon>Oscillospiraceae</taxon>
        <taxon>Mageeibacillus</taxon>
    </lineage>
</organism>
<keyword evidence="14" id="KW-0630">Potassium</keyword>
<dbReference type="GO" id="GO:0030955">
    <property type="term" value="F:potassium ion binding"/>
    <property type="evidence" value="ECO:0007669"/>
    <property type="project" value="UniProtKB-UniRule"/>
</dbReference>